<keyword evidence="17" id="KW-1185">Reference proteome</keyword>
<evidence type="ECO:0000313" key="17">
    <source>
        <dbReference type="Proteomes" id="UP000005143"/>
    </source>
</evidence>
<dbReference type="InterPro" id="IPR036890">
    <property type="entry name" value="HATPase_C_sf"/>
</dbReference>
<feature type="region of interest" description="Disordered" evidence="12">
    <location>
        <begin position="1"/>
        <end position="26"/>
    </location>
</feature>
<evidence type="ECO:0000256" key="3">
    <source>
        <dbReference type="ARBA" id="ARBA00004236"/>
    </source>
</evidence>
<dbReference type="Gene3D" id="1.10.287.130">
    <property type="match status" value="1"/>
</dbReference>
<dbReference type="CDD" id="cd06225">
    <property type="entry name" value="HAMP"/>
    <property type="match status" value="1"/>
</dbReference>
<keyword evidence="10" id="KW-0902">Two-component regulatory system</keyword>
<accession>H0E769</accession>
<feature type="region of interest" description="Disordered" evidence="12">
    <location>
        <begin position="81"/>
        <end position="122"/>
    </location>
</feature>
<feature type="compositionally biased region" description="Low complexity" evidence="12">
    <location>
        <begin position="9"/>
        <end position="24"/>
    </location>
</feature>
<evidence type="ECO:0000256" key="4">
    <source>
        <dbReference type="ARBA" id="ARBA00012438"/>
    </source>
</evidence>
<evidence type="ECO:0000256" key="2">
    <source>
        <dbReference type="ARBA" id="ARBA00001968"/>
    </source>
</evidence>
<dbReference type="InterPro" id="IPR003661">
    <property type="entry name" value="HisK_dim/P_dom"/>
</dbReference>
<dbReference type="InterPro" id="IPR036097">
    <property type="entry name" value="HisK_dim/P_sf"/>
</dbReference>
<feature type="transmembrane region" description="Helical" evidence="13">
    <location>
        <begin position="40"/>
        <end position="61"/>
    </location>
</feature>
<sequence>MPLRPTTPPAAAEGAGPAAATTAAPRRRIDPRGWSLRGRLVATLFVLTAVAMVVLAVVTYATQRSFLNDRLDDQTRTVLPAVGHAVGEDDDDRSSSKEPSEDGSEAAVVPGPGSALPPGAYVGQRRADGTWASYRQPLSYLGKRLPPPRLPSDLRPEQLLTVEAVGTDDVRYRVRTAVNPRRDALDVVALPLSEVDDSLSQLLLVEGLVLAATLALLTGLAWIVVRVGLRPLERMTDIAGAIAAGDLDRRVDVAAPGTEVGRLGLALNGMLGRLERAFAEREASEGRLRQFLSDASHELRTPLSSIRGYAELHRVGALREQADVERAMGRIEDEAARMGTLVEELLVLARLDETREKATADVDVSQLAEDAAHDAHAAAPDREIAADVDGQAIVHGDGDQLRQVLANLVRNALVHTPAGTPVEISSRRRGRWVEIEVRDHGPGLPDVDPEELFGRFWRKEAGRTRGPSGAGLGLAIVAAIVDAHDGEVEARDADGGGASFVVRLPLAKGAPPAPPA</sequence>
<dbReference type="GO" id="GO:0000155">
    <property type="term" value="F:phosphorelay sensor kinase activity"/>
    <property type="evidence" value="ECO:0007669"/>
    <property type="project" value="InterPro"/>
</dbReference>
<dbReference type="FunFam" id="1.10.287.130:FF:000001">
    <property type="entry name" value="Two-component sensor histidine kinase"/>
    <property type="match status" value="1"/>
</dbReference>
<dbReference type="EMBL" id="AGUD01000219">
    <property type="protein sequence ID" value="EHN10486.1"/>
    <property type="molecule type" value="Genomic_DNA"/>
</dbReference>
<dbReference type="GO" id="GO:0005509">
    <property type="term" value="F:calcium ion binding"/>
    <property type="evidence" value="ECO:0007669"/>
    <property type="project" value="UniProtKB-ARBA"/>
</dbReference>
<dbReference type="SMART" id="SM00304">
    <property type="entry name" value="HAMP"/>
    <property type="match status" value="1"/>
</dbReference>
<dbReference type="RefSeq" id="WP_007575990.1">
    <property type="nucleotide sequence ID" value="NZ_AGUD01000219.1"/>
</dbReference>
<dbReference type="InterPro" id="IPR003660">
    <property type="entry name" value="HAMP_dom"/>
</dbReference>
<dbReference type="CDD" id="cd00075">
    <property type="entry name" value="HATPase"/>
    <property type="match status" value="1"/>
</dbReference>
<evidence type="ECO:0000256" key="13">
    <source>
        <dbReference type="SAM" id="Phobius"/>
    </source>
</evidence>
<protein>
    <recommendedName>
        <fullName evidence="4">histidine kinase</fullName>
        <ecNumber evidence="4">2.7.13.3</ecNumber>
    </recommendedName>
</protein>
<dbReference type="CDD" id="cd00082">
    <property type="entry name" value="HisKA"/>
    <property type="match status" value="1"/>
</dbReference>
<evidence type="ECO:0000259" key="14">
    <source>
        <dbReference type="PROSITE" id="PS50109"/>
    </source>
</evidence>
<dbReference type="OrthoDB" id="9786919at2"/>
<dbReference type="GO" id="GO:0005886">
    <property type="term" value="C:plasma membrane"/>
    <property type="evidence" value="ECO:0007669"/>
    <property type="project" value="UniProtKB-SubCell"/>
</dbReference>
<evidence type="ECO:0000256" key="5">
    <source>
        <dbReference type="ARBA" id="ARBA00022553"/>
    </source>
</evidence>
<dbReference type="SUPFAM" id="SSF47384">
    <property type="entry name" value="Homodimeric domain of signal transducing histidine kinase"/>
    <property type="match status" value="1"/>
</dbReference>
<keyword evidence="9 13" id="KW-1133">Transmembrane helix</keyword>
<dbReference type="PRINTS" id="PR00344">
    <property type="entry name" value="BCTRLSENSOR"/>
</dbReference>
<evidence type="ECO:0000256" key="8">
    <source>
        <dbReference type="ARBA" id="ARBA00022777"/>
    </source>
</evidence>
<dbReference type="PANTHER" id="PTHR45436:SF5">
    <property type="entry name" value="SENSOR HISTIDINE KINASE TRCS"/>
    <property type="match status" value="1"/>
</dbReference>
<evidence type="ECO:0000256" key="9">
    <source>
        <dbReference type="ARBA" id="ARBA00022989"/>
    </source>
</evidence>
<evidence type="ECO:0000256" key="7">
    <source>
        <dbReference type="ARBA" id="ARBA00022692"/>
    </source>
</evidence>
<dbReference type="EC" id="2.7.13.3" evidence="4"/>
<keyword evidence="6" id="KW-0808">Transferase</keyword>
<dbReference type="SMART" id="SM00388">
    <property type="entry name" value="HisKA"/>
    <property type="match status" value="1"/>
</dbReference>
<dbReference type="InterPro" id="IPR003594">
    <property type="entry name" value="HATPase_dom"/>
</dbReference>
<comment type="cofactor">
    <cofactor evidence="2">
        <name>a divalent metal cation</name>
        <dbReference type="ChEBI" id="CHEBI:60240"/>
    </cofactor>
</comment>
<evidence type="ECO:0000256" key="12">
    <source>
        <dbReference type="SAM" id="MobiDB-lite"/>
    </source>
</evidence>
<evidence type="ECO:0000259" key="15">
    <source>
        <dbReference type="PROSITE" id="PS50885"/>
    </source>
</evidence>
<proteinExistence type="predicted"/>
<feature type="domain" description="Histidine kinase" evidence="14">
    <location>
        <begin position="294"/>
        <end position="508"/>
    </location>
</feature>
<evidence type="ECO:0000256" key="11">
    <source>
        <dbReference type="ARBA" id="ARBA00023136"/>
    </source>
</evidence>
<dbReference type="Pfam" id="PF00672">
    <property type="entry name" value="HAMP"/>
    <property type="match status" value="1"/>
</dbReference>
<dbReference type="SMART" id="SM00387">
    <property type="entry name" value="HATPase_c"/>
    <property type="match status" value="1"/>
</dbReference>
<dbReference type="SUPFAM" id="SSF55874">
    <property type="entry name" value="ATPase domain of HSP90 chaperone/DNA topoisomerase II/histidine kinase"/>
    <property type="match status" value="1"/>
</dbReference>
<dbReference type="Gene3D" id="3.30.565.10">
    <property type="entry name" value="Histidine kinase-like ATPase, C-terminal domain"/>
    <property type="match status" value="1"/>
</dbReference>
<dbReference type="InterPro" id="IPR005467">
    <property type="entry name" value="His_kinase_dom"/>
</dbReference>
<comment type="catalytic activity">
    <reaction evidence="1">
        <text>ATP + protein L-histidine = ADP + protein N-phospho-L-histidine.</text>
        <dbReference type="EC" id="2.7.13.3"/>
    </reaction>
</comment>
<evidence type="ECO:0000313" key="16">
    <source>
        <dbReference type="EMBL" id="EHN10486.1"/>
    </source>
</evidence>
<evidence type="ECO:0000256" key="6">
    <source>
        <dbReference type="ARBA" id="ARBA00022679"/>
    </source>
</evidence>
<gene>
    <name evidence="16" type="ORF">PAI11_26710</name>
</gene>
<dbReference type="InterPro" id="IPR050428">
    <property type="entry name" value="TCS_sensor_his_kinase"/>
</dbReference>
<keyword evidence="8 16" id="KW-0418">Kinase</keyword>
<name>H0E769_9ACTN</name>
<dbReference type="Gene3D" id="6.10.340.10">
    <property type="match status" value="1"/>
</dbReference>
<dbReference type="Pfam" id="PF00512">
    <property type="entry name" value="HisKA"/>
    <property type="match status" value="1"/>
</dbReference>
<dbReference type="PANTHER" id="PTHR45436">
    <property type="entry name" value="SENSOR HISTIDINE KINASE YKOH"/>
    <property type="match status" value="1"/>
</dbReference>
<dbReference type="AlphaFoldDB" id="H0E769"/>
<evidence type="ECO:0000256" key="1">
    <source>
        <dbReference type="ARBA" id="ARBA00000085"/>
    </source>
</evidence>
<comment type="caution">
    <text evidence="16">The sequence shown here is derived from an EMBL/GenBank/DDBJ whole genome shotgun (WGS) entry which is preliminary data.</text>
</comment>
<evidence type="ECO:0000256" key="10">
    <source>
        <dbReference type="ARBA" id="ARBA00023012"/>
    </source>
</evidence>
<dbReference type="Proteomes" id="UP000005143">
    <property type="component" value="Unassembled WGS sequence"/>
</dbReference>
<feature type="transmembrane region" description="Helical" evidence="13">
    <location>
        <begin position="202"/>
        <end position="225"/>
    </location>
</feature>
<keyword evidence="7 13" id="KW-0812">Transmembrane</keyword>
<comment type="subcellular location">
    <subcellularLocation>
        <location evidence="3">Cell membrane</location>
    </subcellularLocation>
</comment>
<organism evidence="16 17">
    <name type="scientific">Patulibacter medicamentivorans</name>
    <dbReference type="NCBI Taxonomy" id="1097667"/>
    <lineage>
        <taxon>Bacteria</taxon>
        <taxon>Bacillati</taxon>
        <taxon>Actinomycetota</taxon>
        <taxon>Thermoleophilia</taxon>
        <taxon>Solirubrobacterales</taxon>
        <taxon>Patulibacteraceae</taxon>
        <taxon>Patulibacter</taxon>
    </lineage>
</organism>
<dbReference type="PROSITE" id="PS50109">
    <property type="entry name" value="HIS_KIN"/>
    <property type="match status" value="1"/>
</dbReference>
<dbReference type="Pfam" id="PF02518">
    <property type="entry name" value="HATPase_c"/>
    <property type="match status" value="1"/>
</dbReference>
<dbReference type="PROSITE" id="PS50885">
    <property type="entry name" value="HAMP"/>
    <property type="match status" value="1"/>
</dbReference>
<keyword evidence="5" id="KW-0597">Phosphoprotein</keyword>
<dbReference type="InterPro" id="IPR004358">
    <property type="entry name" value="Sig_transdc_His_kin-like_C"/>
</dbReference>
<feature type="domain" description="HAMP" evidence="15">
    <location>
        <begin position="226"/>
        <end position="279"/>
    </location>
</feature>
<dbReference type="SUPFAM" id="SSF158472">
    <property type="entry name" value="HAMP domain-like"/>
    <property type="match status" value="1"/>
</dbReference>
<reference evidence="16 17" key="1">
    <citation type="journal article" date="2013" name="Biodegradation">
        <title>Quantitative proteomic analysis of ibuprofen-degrading Patulibacter sp. strain I11.</title>
        <authorList>
            <person name="Almeida B."/>
            <person name="Kjeldal H."/>
            <person name="Lolas I."/>
            <person name="Knudsen A.D."/>
            <person name="Carvalho G."/>
            <person name="Nielsen K.L."/>
            <person name="Barreto Crespo M.T."/>
            <person name="Stensballe A."/>
            <person name="Nielsen J.L."/>
        </authorList>
    </citation>
    <scope>NUCLEOTIDE SEQUENCE [LARGE SCALE GENOMIC DNA]</scope>
    <source>
        <strain evidence="16 17">I11</strain>
    </source>
</reference>
<keyword evidence="11 13" id="KW-0472">Membrane</keyword>
<dbReference type="PATRIC" id="fig|1097667.3.peg.2651"/>
<dbReference type="FunFam" id="3.30.565.10:FF:000006">
    <property type="entry name" value="Sensor histidine kinase WalK"/>
    <property type="match status" value="1"/>
</dbReference>